<evidence type="ECO:0000313" key="3">
    <source>
        <dbReference type="Proteomes" id="UP001159257"/>
    </source>
</evidence>
<accession>A0ABY1RZU4</accession>
<gene>
    <name evidence="2" type="ORF">SAMN04487964_106127</name>
</gene>
<dbReference type="InterPro" id="IPR052340">
    <property type="entry name" value="RNase_Y/CdgJ"/>
</dbReference>
<protein>
    <submittedName>
        <fullName evidence="2">HD-like signal output (HDOD) domain, no enzymatic activity</fullName>
    </submittedName>
</protein>
<evidence type="ECO:0000259" key="1">
    <source>
        <dbReference type="PROSITE" id="PS51833"/>
    </source>
</evidence>
<sequence length="412" mass="45932">MIELLNRADSLHFEAGSNLWEQRPELAQRMLLVMEGGLNLNGVSESPIEIPAGLAINALSEFLSDLRGVALEASVRSHILVLSRSQFEQLREQTQITLLQRGQSAVVRIMSALMEEQASLRQSCRQLSVNALVEMRGQQAGLERSDGLQAIIERIPRLPVSSLELMERLLDQDSTHGQVIEMVREDPAMTATLLKAINSPAYNFGHQVTDVSHAVTLLGYEGVYQIIMAETLRKALPDTEGFRASHQRAVTLSYIAFAMAQLTGRARPAELSTIALLHDIGRVVLAVMQSQQPASKPFIRQTPSGVAGGLLLQSWLLPEAIWKVVAQQHYPYRLPPEQLPSVWRDAVALIHLSSWVLEYLNKQSHSAPFIEAYQRQLGLDPMTSQKLWQQKLVPLLSKRRNALPASLRRMLG</sequence>
<name>A0ABY1RZU4_9GAMM</name>
<evidence type="ECO:0000313" key="2">
    <source>
        <dbReference type="EMBL" id="SMR74481.1"/>
    </source>
</evidence>
<dbReference type="Gene3D" id="1.10.3210.10">
    <property type="entry name" value="Hypothetical protein af1432"/>
    <property type="match status" value="1"/>
</dbReference>
<reference evidence="2 3" key="1">
    <citation type="submission" date="2017-05" db="EMBL/GenBank/DDBJ databases">
        <authorList>
            <person name="Varghese N."/>
            <person name="Submissions S."/>
        </authorList>
    </citation>
    <scope>NUCLEOTIDE SEQUENCE [LARGE SCALE GENOMIC DNA]</scope>
    <source>
        <strain evidence="2 3">CGMCC 1.7287</strain>
    </source>
</reference>
<dbReference type="Proteomes" id="UP001159257">
    <property type="component" value="Unassembled WGS sequence"/>
</dbReference>
<dbReference type="EMBL" id="FXWV01000006">
    <property type="protein sequence ID" value="SMR74481.1"/>
    <property type="molecule type" value="Genomic_DNA"/>
</dbReference>
<comment type="caution">
    <text evidence="2">The sequence shown here is derived from an EMBL/GenBank/DDBJ whole genome shotgun (WGS) entry which is preliminary data.</text>
</comment>
<dbReference type="PANTHER" id="PTHR33525">
    <property type="match status" value="1"/>
</dbReference>
<dbReference type="Pfam" id="PF08668">
    <property type="entry name" value="HDOD"/>
    <property type="match status" value="1"/>
</dbReference>
<feature type="domain" description="HDOD" evidence="1">
    <location>
        <begin position="155"/>
        <end position="331"/>
    </location>
</feature>
<dbReference type="PANTHER" id="PTHR33525:SF4">
    <property type="entry name" value="CYCLIC DI-GMP PHOSPHODIESTERASE CDGJ"/>
    <property type="match status" value="1"/>
</dbReference>
<keyword evidence="3" id="KW-1185">Reference proteome</keyword>
<proteinExistence type="predicted"/>
<organism evidence="2 3">
    <name type="scientific">Marinobacterium sediminicola</name>
    <dbReference type="NCBI Taxonomy" id="518898"/>
    <lineage>
        <taxon>Bacteria</taxon>
        <taxon>Pseudomonadati</taxon>
        <taxon>Pseudomonadota</taxon>
        <taxon>Gammaproteobacteria</taxon>
        <taxon>Oceanospirillales</taxon>
        <taxon>Oceanospirillaceae</taxon>
        <taxon>Marinobacterium</taxon>
    </lineage>
</organism>
<dbReference type="SUPFAM" id="SSF109604">
    <property type="entry name" value="HD-domain/PDEase-like"/>
    <property type="match status" value="1"/>
</dbReference>
<dbReference type="PROSITE" id="PS51833">
    <property type="entry name" value="HDOD"/>
    <property type="match status" value="1"/>
</dbReference>
<dbReference type="InterPro" id="IPR013976">
    <property type="entry name" value="HDOD"/>
</dbReference>